<name>A0A091N0L0_CARIC</name>
<dbReference type="Gene3D" id="3.30.420.10">
    <property type="entry name" value="Ribonuclease H-like superfamily/Ribonuclease H"/>
    <property type="match status" value="2"/>
</dbReference>
<keyword evidence="1" id="KW-0808">Transferase</keyword>
<organism evidence="8 9">
    <name type="scientific">Cariama cristata</name>
    <name type="common">Red-legged seriema</name>
    <dbReference type="NCBI Taxonomy" id="54380"/>
    <lineage>
        <taxon>Eukaryota</taxon>
        <taxon>Metazoa</taxon>
        <taxon>Chordata</taxon>
        <taxon>Craniata</taxon>
        <taxon>Vertebrata</taxon>
        <taxon>Euteleostomi</taxon>
        <taxon>Archelosauria</taxon>
        <taxon>Archosauria</taxon>
        <taxon>Dinosauria</taxon>
        <taxon>Saurischia</taxon>
        <taxon>Theropoda</taxon>
        <taxon>Coelurosauria</taxon>
        <taxon>Aves</taxon>
        <taxon>Neognathae</taxon>
        <taxon>Neoaves</taxon>
        <taxon>Telluraves</taxon>
        <taxon>Australaves</taxon>
        <taxon>Cariamiformes</taxon>
        <taxon>Cariamidae</taxon>
        <taxon>Cariama</taxon>
    </lineage>
</organism>
<evidence type="ECO:0000256" key="4">
    <source>
        <dbReference type="ARBA" id="ARBA00022759"/>
    </source>
</evidence>
<protein>
    <recommendedName>
        <fullName evidence="7">Integrase catalytic domain-containing protein</fullName>
    </recommendedName>
</protein>
<sequence length="241" mass="27090">EGWVQVLELVAVSRAFQRWDTQPSSIISDSLYVAGVVKRLHRSLLRRVQNKTLVEPLRTLWHVLNFHRVPYFICHLKSHTALPGLLVEARALKNQFDISLTDARVILAACPDCAHLPPLQASGVNPRGLRALQLWQTDVTERSSLGRLRFIHVSVDTYSGLLWATLHTSTRAKDAHKHWLTCFAVMGVPQEIKTDNGPTYAAASTARFLQTRGVTHTFGVPRNSTGQAVVERAHRTLKRQL</sequence>
<dbReference type="SUPFAM" id="SSF46919">
    <property type="entry name" value="N-terminal Zn binding domain of HIV integrase"/>
    <property type="match status" value="1"/>
</dbReference>
<evidence type="ECO:0000256" key="5">
    <source>
        <dbReference type="ARBA" id="ARBA00022801"/>
    </source>
</evidence>
<reference evidence="8 9" key="1">
    <citation type="submission" date="2014-04" db="EMBL/GenBank/DDBJ databases">
        <title>Genome evolution of avian class.</title>
        <authorList>
            <person name="Zhang G."/>
            <person name="Li C."/>
        </authorList>
    </citation>
    <scope>NUCLEOTIDE SEQUENCE [LARGE SCALE GENOMIC DNA]</scope>
    <source>
        <strain evidence="8">BGI_N322</strain>
    </source>
</reference>
<dbReference type="SUPFAM" id="SSF53098">
    <property type="entry name" value="Ribonuclease H-like"/>
    <property type="match status" value="2"/>
</dbReference>
<feature type="non-terminal residue" evidence="8">
    <location>
        <position position="241"/>
    </location>
</feature>
<dbReference type="Pfam" id="PF00665">
    <property type="entry name" value="rve"/>
    <property type="match status" value="1"/>
</dbReference>
<dbReference type="GO" id="GO:0016787">
    <property type="term" value="F:hydrolase activity"/>
    <property type="evidence" value="ECO:0007669"/>
    <property type="project" value="UniProtKB-KW"/>
</dbReference>
<feature type="domain" description="Integrase catalytic" evidence="7">
    <location>
        <begin position="122"/>
        <end position="241"/>
    </location>
</feature>
<dbReference type="GO" id="GO:0003964">
    <property type="term" value="F:RNA-directed DNA polymerase activity"/>
    <property type="evidence" value="ECO:0007669"/>
    <property type="project" value="UniProtKB-KW"/>
</dbReference>
<evidence type="ECO:0000259" key="7">
    <source>
        <dbReference type="PROSITE" id="PS50994"/>
    </source>
</evidence>
<dbReference type="PANTHER" id="PTHR41694:SF3">
    <property type="entry name" value="RNA-DIRECTED DNA POLYMERASE-RELATED"/>
    <property type="match status" value="1"/>
</dbReference>
<evidence type="ECO:0000313" key="9">
    <source>
        <dbReference type="Proteomes" id="UP000054116"/>
    </source>
</evidence>
<dbReference type="GO" id="GO:0035613">
    <property type="term" value="F:RNA stem-loop binding"/>
    <property type="evidence" value="ECO:0007669"/>
    <property type="project" value="TreeGrafter"/>
</dbReference>
<dbReference type="GO" id="GO:0015074">
    <property type="term" value="P:DNA integration"/>
    <property type="evidence" value="ECO:0007669"/>
    <property type="project" value="InterPro"/>
</dbReference>
<dbReference type="InterPro" id="IPR017856">
    <property type="entry name" value="Integrase-like_N"/>
</dbReference>
<dbReference type="Proteomes" id="UP000054116">
    <property type="component" value="Unassembled WGS sequence"/>
</dbReference>
<dbReference type="PANTHER" id="PTHR41694">
    <property type="entry name" value="ENDOGENOUS RETROVIRUS GROUP K MEMBER POL PROTEIN"/>
    <property type="match status" value="1"/>
</dbReference>
<feature type="non-terminal residue" evidence="8">
    <location>
        <position position="1"/>
    </location>
</feature>
<proteinExistence type="predicted"/>
<keyword evidence="9" id="KW-1185">Reference proteome</keyword>
<evidence type="ECO:0000256" key="2">
    <source>
        <dbReference type="ARBA" id="ARBA00022695"/>
    </source>
</evidence>
<evidence type="ECO:0000256" key="1">
    <source>
        <dbReference type="ARBA" id="ARBA00022679"/>
    </source>
</evidence>
<keyword evidence="5" id="KW-0378">Hydrolase</keyword>
<dbReference type="PROSITE" id="PS50994">
    <property type="entry name" value="INTEGRASE"/>
    <property type="match status" value="1"/>
</dbReference>
<dbReference type="Gene3D" id="1.10.10.200">
    <property type="match status" value="1"/>
</dbReference>
<accession>A0A091N0L0</accession>
<dbReference type="GO" id="GO:0004519">
    <property type="term" value="F:endonuclease activity"/>
    <property type="evidence" value="ECO:0007669"/>
    <property type="project" value="UniProtKB-KW"/>
</dbReference>
<keyword evidence="4" id="KW-0255">Endonuclease</keyword>
<dbReference type="AlphaFoldDB" id="A0A091N0L0"/>
<keyword evidence="6" id="KW-0695">RNA-directed DNA polymerase</keyword>
<dbReference type="InterPro" id="IPR036397">
    <property type="entry name" value="RNaseH_sf"/>
</dbReference>
<evidence type="ECO:0000313" key="8">
    <source>
        <dbReference type="EMBL" id="KFP67310.1"/>
    </source>
</evidence>
<gene>
    <name evidence="8" type="ORF">N322_01734</name>
</gene>
<evidence type="ECO:0000256" key="6">
    <source>
        <dbReference type="ARBA" id="ARBA00022918"/>
    </source>
</evidence>
<dbReference type="InterPro" id="IPR012337">
    <property type="entry name" value="RNaseH-like_sf"/>
</dbReference>
<evidence type="ECO:0000256" key="3">
    <source>
        <dbReference type="ARBA" id="ARBA00022722"/>
    </source>
</evidence>
<keyword evidence="2" id="KW-0548">Nucleotidyltransferase</keyword>
<dbReference type="EMBL" id="KK523570">
    <property type="protein sequence ID" value="KFP67310.1"/>
    <property type="molecule type" value="Genomic_DNA"/>
</dbReference>
<keyword evidence="3" id="KW-0540">Nuclease</keyword>
<dbReference type="InterPro" id="IPR001584">
    <property type="entry name" value="Integrase_cat-core"/>
</dbReference>